<evidence type="ECO:0000313" key="2">
    <source>
        <dbReference type="Proteomes" id="UP001163321"/>
    </source>
</evidence>
<proteinExistence type="predicted"/>
<comment type="caution">
    <text evidence="1">The sequence shown here is derived from an EMBL/GenBank/DDBJ whole genome shotgun (WGS) entry which is preliminary data.</text>
</comment>
<organism evidence="1 2">
    <name type="scientific">Peronosclerospora sorghi</name>
    <dbReference type="NCBI Taxonomy" id="230839"/>
    <lineage>
        <taxon>Eukaryota</taxon>
        <taxon>Sar</taxon>
        <taxon>Stramenopiles</taxon>
        <taxon>Oomycota</taxon>
        <taxon>Peronosporomycetes</taxon>
        <taxon>Peronosporales</taxon>
        <taxon>Peronosporaceae</taxon>
        <taxon>Peronosclerospora</taxon>
    </lineage>
</organism>
<dbReference type="Proteomes" id="UP001163321">
    <property type="component" value="Chromosome 8"/>
</dbReference>
<reference evidence="1 2" key="1">
    <citation type="journal article" date="2022" name="bioRxiv">
        <title>The genome of the oomycete Peronosclerospora sorghi, a cosmopolitan pathogen of maize and sorghum, is inflated with dispersed pseudogenes.</title>
        <authorList>
            <person name="Fletcher K."/>
            <person name="Martin F."/>
            <person name="Isakeit T."/>
            <person name="Cavanaugh K."/>
            <person name="Magill C."/>
            <person name="Michelmore R."/>
        </authorList>
    </citation>
    <scope>NUCLEOTIDE SEQUENCE [LARGE SCALE GENOMIC DNA]</scope>
    <source>
        <strain evidence="1">P6</strain>
    </source>
</reference>
<sequence length="87" mass="9426">MTNAATNEASQTRIFLHGRTETTRSCSAASVKFTDAMTDASGAVTKEEKRNYLLATMNRHVAYMRKAGAGRGVDRHLLGLKLLVTPG</sequence>
<keyword evidence="2" id="KW-1185">Reference proteome</keyword>
<gene>
    <name evidence="1" type="ORF">PsorP6_003068</name>
</gene>
<protein>
    <submittedName>
        <fullName evidence="1">Uncharacterized protein</fullName>
    </submittedName>
</protein>
<evidence type="ECO:0000313" key="1">
    <source>
        <dbReference type="EMBL" id="KAI9908625.1"/>
    </source>
</evidence>
<name>A0ACC0VQM1_9STRA</name>
<dbReference type="EMBL" id="CM047587">
    <property type="protein sequence ID" value="KAI9908625.1"/>
    <property type="molecule type" value="Genomic_DNA"/>
</dbReference>
<accession>A0ACC0VQM1</accession>